<comment type="caution">
    <text evidence="2">The sequence shown here is derived from an EMBL/GenBank/DDBJ whole genome shotgun (WGS) entry which is preliminary data.</text>
</comment>
<dbReference type="AlphaFoldDB" id="A0A0C2M262"/>
<sequence length="105" mass="11831">MPPTDDTSFIVIIVVAVLIFLLICFAPCLVFLVLYCCVRRMRHPPNPPAPLPQFVSMAQQPPPGFSQPNVAPSAYYGNDQRVFYDNRIPPAIYPHEDVECPPYEP</sequence>
<accession>A0A0C2M262</accession>
<dbReference type="EMBL" id="JWZT01005379">
    <property type="protein sequence ID" value="KII61125.1"/>
    <property type="molecule type" value="Genomic_DNA"/>
</dbReference>
<reference evidence="2 3" key="1">
    <citation type="journal article" date="2014" name="Genome Biol. Evol.">
        <title>The genome of the myxosporean Thelohanellus kitauei shows adaptations to nutrient acquisition within its fish host.</title>
        <authorList>
            <person name="Yang Y."/>
            <person name="Xiong J."/>
            <person name="Zhou Z."/>
            <person name="Huo F."/>
            <person name="Miao W."/>
            <person name="Ran C."/>
            <person name="Liu Y."/>
            <person name="Zhang J."/>
            <person name="Feng J."/>
            <person name="Wang M."/>
            <person name="Wang M."/>
            <person name="Wang L."/>
            <person name="Yao B."/>
        </authorList>
    </citation>
    <scope>NUCLEOTIDE SEQUENCE [LARGE SCALE GENOMIC DNA]</scope>
    <source>
        <strain evidence="2">Wuqing</strain>
    </source>
</reference>
<organism evidence="2 3">
    <name type="scientific">Thelohanellus kitauei</name>
    <name type="common">Myxosporean</name>
    <dbReference type="NCBI Taxonomy" id="669202"/>
    <lineage>
        <taxon>Eukaryota</taxon>
        <taxon>Metazoa</taxon>
        <taxon>Cnidaria</taxon>
        <taxon>Myxozoa</taxon>
        <taxon>Myxosporea</taxon>
        <taxon>Bivalvulida</taxon>
        <taxon>Platysporina</taxon>
        <taxon>Myxobolidae</taxon>
        <taxon>Thelohanellus</taxon>
    </lineage>
</organism>
<evidence type="ECO:0000313" key="2">
    <source>
        <dbReference type="EMBL" id="KII61125.1"/>
    </source>
</evidence>
<keyword evidence="3" id="KW-1185">Reference proteome</keyword>
<keyword evidence="1" id="KW-0472">Membrane</keyword>
<gene>
    <name evidence="2" type="ORF">RF11_05845</name>
</gene>
<keyword evidence="1" id="KW-1133">Transmembrane helix</keyword>
<evidence type="ECO:0000313" key="3">
    <source>
        <dbReference type="Proteomes" id="UP000031668"/>
    </source>
</evidence>
<keyword evidence="1" id="KW-0812">Transmembrane</keyword>
<evidence type="ECO:0000256" key="1">
    <source>
        <dbReference type="SAM" id="Phobius"/>
    </source>
</evidence>
<feature type="transmembrane region" description="Helical" evidence="1">
    <location>
        <begin position="12"/>
        <end position="38"/>
    </location>
</feature>
<proteinExistence type="predicted"/>
<protein>
    <submittedName>
        <fullName evidence="2">Uncharacterized protein</fullName>
    </submittedName>
</protein>
<dbReference type="Proteomes" id="UP000031668">
    <property type="component" value="Unassembled WGS sequence"/>
</dbReference>
<name>A0A0C2M262_THEKT</name>